<dbReference type="SMART" id="SM00408">
    <property type="entry name" value="IGc2"/>
    <property type="match status" value="2"/>
</dbReference>
<evidence type="ECO:0000256" key="4">
    <source>
        <dbReference type="SAM" id="Phobius"/>
    </source>
</evidence>
<dbReference type="GO" id="GO:0009897">
    <property type="term" value="C:external side of plasma membrane"/>
    <property type="evidence" value="ECO:0007669"/>
    <property type="project" value="TreeGrafter"/>
</dbReference>
<evidence type="ECO:0000256" key="1">
    <source>
        <dbReference type="ARBA" id="ARBA00022729"/>
    </source>
</evidence>
<dbReference type="AlphaFoldDB" id="A0A3B4TC63"/>
<evidence type="ECO:0000313" key="6">
    <source>
        <dbReference type="Ensembl" id="ENSSDUP00000003701.1"/>
    </source>
</evidence>
<evidence type="ECO:0000259" key="5">
    <source>
        <dbReference type="PROSITE" id="PS50835"/>
    </source>
</evidence>
<keyword evidence="4" id="KW-0812">Transmembrane</keyword>
<keyword evidence="1" id="KW-0732">Signal</keyword>
<feature type="transmembrane region" description="Helical" evidence="4">
    <location>
        <begin position="342"/>
        <end position="364"/>
    </location>
</feature>
<dbReference type="SUPFAM" id="SSF48726">
    <property type="entry name" value="Immunoglobulin"/>
    <property type="match status" value="3"/>
</dbReference>
<feature type="domain" description="Ig-like" evidence="5">
    <location>
        <begin position="245"/>
        <end position="333"/>
    </location>
</feature>
<feature type="domain" description="Ig-like" evidence="5">
    <location>
        <begin position="1"/>
        <end position="69"/>
    </location>
</feature>
<name>A0A3B4TC63_SERDU</name>
<dbReference type="PANTHER" id="PTHR11481">
    <property type="entry name" value="IMMUNOGLOBULIN FC RECEPTOR"/>
    <property type="match status" value="1"/>
</dbReference>
<feature type="region of interest" description="Disordered" evidence="3">
    <location>
        <begin position="397"/>
        <end position="422"/>
    </location>
</feature>
<dbReference type="GO" id="GO:0007166">
    <property type="term" value="P:cell surface receptor signaling pathway"/>
    <property type="evidence" value="ECO:0007669"/>
    <property type="project" value="TreeGrafter"/>
</dbReference>
<dbReference type="PROSITE" id="PS50835">
    <property type="entry name" value="IG_LIKE"/>
    <property type="match status" value="3"/>
</dbReference>
<accession>A0A3B4TC63</accession>
<dbReference type="GO" id="GO:0006955">
    <property type="term" value="P:immune response"/>
    <property type="evidence" value="ECO:0007669"/>
    <property type="project" value="TreeGrafter"/>
</dbReference>
<keyword evidence="4" id="KW-0472">Membrane</keyword>
<dbReference type="OMA" id="CDATFTY"/>
<dbReference type="GO" id="GO:0004888">
    <property type="term" value="F:transmembrane signaling receptor activity"/>
    <property type="evidence" value="ECO:0007669"/>
    <property type="project" value="TreeGrafter"/>
</dbReference>
<dbReference type="SMART" id="SM00409">
    <property type="entry name" value="IG"/>
    <property type="match status" value="2"/>
</dbReference>
<organism evidence="6 7">
    <name type="scientific">Seriola dumerili</name>
    <name type="common">Greater amberjack</name>
    <name type="synonym">Caranx dumerili</name>
    <dbReference type="NCBI Taxonomy" id="41447"/>
    <lineage>
        <taxon>Eukaryota</taxon>
        <taxon>Metazoa</taxon>
        <taxon>Chordata</taxon>
        <taxon>Craniata</taxon>
        <taxon>Vertebrata</taxon>
        <taxon>Euteleostomi</taxon>
        <taxon>Actinopterygii</taxon>
        <taxon>Neopterygii</taxon>
        <taxon>Teleostei</taxon>
        <taxon>Neoteleostei</taxon>
        <taxon>Acanthomorphata</taxon>
        <taxon>Carangaria</taxon>
        <taxon>Carangiformes</taxon>
        <taxon>Carangidae</taxon>
        <taxon>Seriola</taxon>
    </lineage>
</organism>
<dbReference type="GeneTree" id="ENSGT00440000036191"/>
<reference evidence="6" key="2">
    <citation type="submission" date="2025-09" db="UniProtKB">
        <authorList>
            <consortium name="Ensembl"/>
        </authorList>
    </citation>
    <scope>IDENTIFICATION</scope>
</reference>
<keyword evidence="2" id="KW-1015">Disulfide bond</keyword>
<dbReference type="Proteomes" id="UP000261420">
    <property type="component" value="Unplaced"/>
</dbReference>
<evidence type="ECO:0000256" key="2">
    <source>
        <dbReference type="ARBA" id="ARBA00023157"/>
    </source>
</evidence>
<feature type="region of interest" description="Disordered" evidence="3">
    <location>
        <begin position="492"/>
        <end position="516"/>
    </location>
</feature>
<dbReference type="Gene3D" id="2.60.40.10">
    <property type="entry name" value="Immunoglobulins"/>
    <property type="match status" value="2"/>
</dbReference>
<feature type="compositionally biased region" description="Basic and acidic residues" evidence="3">
    <location>
        <begin position="397"/>
        <end position="408"/>
    </location>
</feature>
<protein>
    <submittedName>
        <fullName evidence="6">Uncharacterized LOC111220070</fullName>
    </submittedName>
</protein>
<dbReference type="InterPro" id="IPR036179">
    <property type="entry name" value="Ig-like_dom_sf"/>
</dbReference>
<feature type="domain" description="Ig-like" evidence="5">
    <location>
        <begin position="182"/>
        <end position="243"/>
    </location>
</feature>
<dbReference type="Ensembl" id="ENSSDUT00000003783.1">
    <property type="protein sequence ID" value="ENSSDUP00000003701.1"/>
    <property type="gene ID" value="ENSSDUG00000002791.1"/>
</dbReference>
<dbReference type="PANTHER" id="PTHR11481:SF64">
    <property type="entry name" value="FC RECEPTOR-LIKE PROTEIN 4"/>
    <property type="match status" value="1"/>
</dbReference>
<keyword evidence="7" id="KW-1185">Reference proteome</keyword>
<evidence type="ECO:0000256" key="3">
    <source>
        <dbReference type="SAM" id="MobiDB-lite"/>
    </source>
</evidence>
<dbReference type="InterPro" id="IPR013783">
    <property type="entry name" value="Ig-like_fold"/>
</dbReference>
<keyword evidence="4" id="KW-1133">Transmembrane helix</keyword>
<proteinExistence type="predicted"/>
<sequence length="516" mass="57280">MCPRLKMVFSGDLFYLSCDNSVGESGVKWYFNNKEEKQTNKTWKFAVASPKHSGSYQCEHNGQKSDNFSLDVMDFNPSASLTIKTGHPVMQYGHSVMLQLDNEDGLEGWVCWVHREGKKTRKIKFKLENSGHAIFQTTKLEVPETIFWCTDKSQDKRSNQVIVRTSAQDISLEMYPFPAVVGEPLTLKCIAWGTDQISDTVFYKDNTIIMHAANPTYKITDVSESTQGPYRCNATYTHKARTSGPAYQRVSDIQDVFVKEPPIKAVLSEGNSLSCSCPECPSNVSYHWYHKNDDQPWGLTGSPSSDMTPQKRGTYACKAVWNNMRSALSNSYNFQTNNSNPAVIAICLVVVGMLAVVIGLALYYQRKKRNTASPIYEDVALSSRDAGDNRYDVLQKGHGAKREAEYDTLHPQAPGREKKGGEYEALKKEEMKEGVYHSLGAEGAARGDGGYEALKKEGMKEGVYHSLGEEGAARGEGGYEALKKEGMKEGVYNTLGEGAGAGQEGEEIAENKDKDK</sequence>
<dbReference type="InterPro" id="IPR003599">
    <property type="entry name" value="Ig_sub"/>
</dbReference>
<dbReference type="InterPro" id="IPR050488">
    <property type="entry name" value="Ig_Fc_receptor"/>
</dbReference>
<dbReference type="InterPro" id="IPR007110">
    <property type="entry name" value="Ig-like_dom"/>
</dbReference>
<dbReference type="Pfam" id="PF13895">
    <property type="entry name" value="Ig_2"/>
    <property type="match status" value="1"/>
</dbReference>
<evidence type="ECO:0000313" key="7">
    <source>
        <dbReference type="Proteomes" id="UP000261420"/>
    </source>
</evidence>
<dbReference type="InterPro" id="IPR003598">
    <property type="entry name" value="Ig_sub2"/>
</dbReference>
<reference evidence="6" key="1">
    <citation type="submission" date="2025-08" db="UniProtKB">
        <authorList>
            <consortium name="Ensembl"/>
        </authorList>
    </citation>
    <scope>IDENTIFICATION</scope>
</reference>